<name>A0AA36BBA1_OCTVU</name>
<reference evidence="1" key="1">
    <citation type="submission" date="2023-08" db="EMBL/GenBank/DDBJ databases">
        <authorList>
            <person name="Alioto T."/>
            <person name="Alioto T."/>
            <person name="Gomez Garrido J."/>
        </authorList>
    </citation>
    <scope>NUCLEOTIDE SEQUENCE</scope>
</reference>
<dbReference type="EMBL" id="OX597825">
    <property type="protein sequence ID" value="CAI9730989.1"/>
    <property type="molecule type" value="Genomic_DNA"/>
</dbReference>
<evidence type="ECO:0000313" key="2">
    <source>
        <dbReference type="Proteomes" id="UP001162480"/>
    </source>
</evidence>
<keyword evidence="2" id="KW-1185">Reference proteome</keyword>
<proteinExistence type="predicted"/>
<dbReference type="Proteomes" id="UP001162480">
    <property type="component" value="Chromosome 12"/>
</dbReference>
<evidence type="ECO:0000313" key="1">
    <source>
        <dbReference type="EMBL" id="CAI9730989.1"/>
    </source>
</evidence>
<dbReference type="AlphaFoldDB" id="A0AA36BBA1"/>
<gene>
    <name evidence="1" type="ORF">OCTVUL_1B006767</name>
</gene>
<organism evidence="1 2">
    <name type="scientific">Octopus vulgaris</name>
    <name type="common">Common octopus</name>
    <dbReference type="NCBI Taxonomy" id="6645"/>
    <lineage>
        <taxon>Eukaryota</taxon>
        <taxon>Metazoa</taxon>
        <taxon>Spiralia</taxon>
        <taxon>Lophotrochozoa</taxon>
        <taxon>Mollusca</taxon>
        <taxon>Cephalopoda</taxon>
        <taxon>Coleoidea</taxon>
        <taxon>Octopodiformes</taxon>
        <taxon>Octopoda</taxon>
        <taxon>Incirrata</taxon>
        <taxon>Octopodidae</taxon>
        <taxon>Octopus</taxon>
    </lineage>
</organism>
<sequence length="81" mass="9797">MKLSYHNKTYSKSGFENHDDGIWELRCGENYWNLRLLGYSPILHKYRKYLPFRIFQLHVIALHKIQMTGFTPNVLMLLQIR</sequence>
<accession>A0AA36BBA1</accession>
<protein>
    <submittedName>
        <fullName evidence="1">Uncharacterized protein</fullName>
    </submittedName>
</protein>